<dbReference type="InterPro" id="IPR036026">
    <property type="entry name" value="Seven-hairpin_glycosidases"/>
</dbReference>
<dbReference type="PRINTS" id="PR00747">
    <property type="entry name" value="GLYHDRLASE47"/>
</dbReference>
<evidence type="ECO:0000256" key="8">
    <source>
        <dbReference type="ARBA" id="ARBA00047669"/>
    </source>
</evidence>
<evidence type="ECO:0000256" key="7">
    <source>
        <dbReference type="ARBA" id="ARBA00023157"/>
    </source>
</evidence>
<comment type="catalytic activity">
    <reaction evidence="9">
        <text>N(4)-(alpha-D-Man-(1-&gt;2)-alpha-D-Man-(1-&gt;2)-alpha-D-Man-(1-&gt;3)-[alpha-D-Man-(1-&gt;2)-alpha-D-Man-(1-&gt;3)-[alpha-D-Man-(1-&gt;2)-alpha-D-Man-(1-&gt;6)]-alpha-D-Man-(1-&gt;6)]-beta-D-Man-(1-&gt;4)-beta-D-GlcNAc-(1-&gt;4)-beta-D-GlcNAc)-L-asparaginyl-[protein] (N-glucan mannose isomer 9A1,2,3B1,2,3) + 4 H2O = N(4)-(alpha-D-Man-(1-&gt;3)-[alpha-D-Man-(1-&gt;3)-[alpha-D-Man-(1-&gt;6)]-alpha-D-Man-(1-&gt;6)]-beta-D-Man-(1-&gt;4)-beta-D-GlcNAc-(1-&gt;4)-beta-D-GlcNAc)-L-asparaginyl-[protein] (N-glucan mannose isomer 5A1,2) + 4 beta-D-mannose</text>
        <dbReference type="Rhea" id="RHEA:56008"/>
        <dbReference type="Rhea" id="RHEA-COMP:14356"/>
        <dbReference type="Rhea" id="RHEA-COMP:14367"/>
        <dbReference type="ChEBI" id="CHEBI:15377"/>
        <dbReference type="ChEBI" id="CHEBI:28563"/>
        <dbReference type="ChEBI" id="CHEBI:59087"/>
        <dbReference type="ChEBI" id="CHEBI:139493"/>
        <dbReference type="EC" id="3.2.1.113"/>
    </reaction>
</comment>
<name>A0ABL0EI03_RHOPR</name>
<evidence type="ECO:0000256" key="2">
    <source>
        <dbReference type="ARBA" id="ARBA00004922"/>
    </source>
</evidence>
<keyword evidence="6" id="KW-0106">Calcium</keyword>
<dbReference type="InterPro" id="IPR012341">
    <property type="entry name" value="6hp_glycosidase-like_sf"/>
</dbReference>
<keyword evidence="10" id="KW-0326">Glycosidase</keyword>
<keyword evidence="5 10" id="KW-0378">Hydrolase</keyword>
<dbReference type="EMBL" id="ACPB03000966">
    <property type="status" value="NOT_ANNOTATED_CDS"/>
    <property type="molecule type" value="Genomic_DNA"/>
</dbReference>
<accession>A0ABL0EI03</accession>
<proteinExistence type="inferred from homology"/>
<evidence type="ECO:0000313" key="12">
    <source>
        <dbReference type="Proteomes" id="UP000015103"/>
    </source>
</evidence>
<comment type="cofactor">
    <cofactor evidence="1">
        <name>Ca(2+)</name>
        <dbReference type="ChEBI" id="CHEBI:29108"/>
    </cofactor>
</comment>
<keyword evidence="12" id="KW-1185">Reference proteome</keyword>
<evidence type="ECO:0000313" key="11">
    <source>
        <dbReference type="EnsemblMetazoa" id="RPRC014985.P65"/>
    </source>
</evidence>
<keyword evidence="7" id="KW-1015">Disulfide bond</keyword>
<dbReference type="EnsemblMetazoa" id="RPRC014985.R65">
    <property type="protein sequence ID" value="RPRC014985.P65"/>
    <property type="gene ID" value="RPRC014985"/>
</dbReference>
<comment type="catalytic activity">
    <reaction evidence="8">
        <text>N(4)-(alpha-D-Man-(1-&gt;2)-alpha-D-Man-(1-&gt;2)-alpha-D-Man-(1-&gt;3)-[alpha-D-Man-(1-&gt;3)-[alpha-D-Man-(1-&gt;2)-alpha-D-Man-(1-&gt;6)]-alpha-D-Man-(1-&gt;6)]-beta-D-Man-(1-&gt;4)-beta-D-GlcNAc-(1-&gt;4)-beta-D-GlcNAc)-L-asparaginyl-[protein] (N-glucan mannose isomer 8A1,2,3B1,3) + 3 H2O = N(4)-(alpha-D-Man-(1-&gt;3)-[alpha-D-Man-(1-&gt;3)-[alpha-D-Man-(1-&gt;6)]-alpha-D-Man-(1-&gt;6)]-beta-D-Man-(1-&gt;4)-beta-D-GlcNAc-(1-&gt;4)-beta-D-GlcNAc)-L-asparaginyl-[protein] (N-glucan mannose isomer 5A1,2) + 3 beta-D-mannose</text>
        <dbReference type="Rhea" id="RHEA:56028"/>
        <dbReference type="Rhea" id="RHEA-COMP:14358"/>
        <dbReference type="Rhea" id="RHEA-COMP:14367"/>
        <dbReference type="ChEBI" id="CHEBI:15377"/>
        <dbReference type="ChEBI" id="CHEBI:28563"/>
        <dbReference type="ChEBI" id="CHEBI:59087"/>
        <dbReference type="ChEBI" id="CHEBI:60628"/>
        <dbReference type="EC" id="3.2.1.113"/>
    </reaction>
</comment>
<evidence type="ECO:0000256" key="3">
    <source>
        <dbReference type="ARBA" id="ARBA00007658"/>
    </source>
</evidence>
<evidence type="ECO:0000256" key="1">
    <source>
        <dbReference type="ARBA" id="ARBA00001913"/>
    </source>
</evidence>
<dbReference type="PANTHER" id="PTHR11742:SF55">
    <property type="entry name" value="ENDOPLASMIC RETICULUM MANNOSYL-OLIGOSACCHARIDE 1,2-ALPHA-MANNOSIDASE"/>
    <property type="match status" value="1"/>
</dbReference>
<evidence type="ECO:0000256" key="9">
    <source>
        <dbReference type="ARBA" id="ARBA00048605"/>
    </source>
</evidence>
<sequence>MREGYVLLNLNQDQQPFLSNRKSLWRTWNQLSRLQRSLITGSLMLLSLLCVIYFWRSSEDVYVPSLKMTPISERIGLAEFPLKFKQLEPKVDSEVEKPVVEEPQQRAGGEGRILSVGGDVEQVVVAPDVPPNKPILPPLPPVPPHANVTENEIKVTERQQAVVQAFKHAWTGYVRFAWGHDHLKPISQRHHDWFKLGLSIVDSLDTMNLMGLNQELAAAREWIANGLNLNTYNDVNLFEVTIRVLGGLLSAYHLSADRIYLEKAIDLGERLLPCFTRSPSPIPYSDVNLASHNAHSPRWGPDSSTSEVTTLQLEFRDLSRASNQPKFEEAASRVSLHVHTLPKTDGLVPVFINPRTGQFQSYADIKLGARGDSYYEYLVKQWIQTGKTIDYLRDDYLEAVDGMKKHLTRRTPNSKLLFVGELKGGSRDFVPKMDHLACYLPGTLALGYHHGLPKSHMELAEELIYTCYRTYAERPTFLAPEITYFNLQKDGRSDMYVKTHDAHNLLRPEFIESLWYLYQITGNKTYQDWGWTIFQAFEKYTKVEWGYTSIGNVNNPKETKPRDMMESFFLSETLKYLFLLFSDNRKLVDISKYVINSEGHPMPVYSS</sequence>
<dbReference type="SUPFAM" id="SSF48225">
    <property type="entry name" value="Seven-hairpin glycosidases"/>
    <property type="match status" value="1"/>
</dbReference>
<evidence type="ECO:0000256" key="5">
    <source>
        <dbReference type="ARBA" id="ARBA00022801"/>
    </source>
</evidence>
<dbReference type="InterPro" id="IPR050749">
    <property type="entry name" value="Glycosyl_Hydrolase_47"/>
</dbReference>
<comment type="similarity">
    <text evidence="3 10">Belongs to the glycosyl hydrolase 47 family.</text>
</comment>
<dbReference type="Pfam" id="PF01532">
    <property type="entry name" value="Glyco_hydro_47"/>
    <property type="match status" value="1"/>
</dbReference>
<reference evidence="11" key="1">
    <citation type="submission" date="2025-05" db="UniProtKB">
        <authorList>
            <consortium name="EnsemblMetazoa"/>
        </authorList>
    </citation>
    <scope>IDENTIFICATION</scope>
</reference>
<evidence type="ECO:0000256" key="10">
    <source>
        <dbReference type="RuleBase" id="RU361193"/>
    </source>
</evidence>
<comment type="pathway">
    <text evidence="2">Protein modification; protein glycosylation.</text>
</comment>
<dbReference type="EC" id="3.2.1.-" evidence="10"/>
<keyword evidence="4" id="KW-0479">Metal-binding</keyword>
<dbReference type="Proteomes" id="UP000015103">
    <property type="component" value="Unassembled WGS sequence"/>
</dbReference>
<dbReference type="RefSeq" id="XP_073974597.1">
    <property type="nucleotide sequence ID" value="XM_074118496.1"/>
</dbReference>
<dbReference type="PANTHER" id="PTHR11742">
    <property type="entry name" value="MANNOSYL-OLIGOSACCHARIDE ALPHA-1,2-MANNOSIDASE-RELATED"/>
    <property type="match status" value="1"/>
</dbReference>
<protein>
    <recommendedName>
        <fullName evidence="10">alpha-1,2-Mannosidase</fullName>
        <ecNumber evidence="10">3.2.1.-</ecNumber>
    </recommendedName>
</protein>
<dbReference type="InterPro" id="IPR001382">
    <property type="entry name" value="Glyco_hydro_47"/>
</dbReference>
<dbReference type="GeneID" id="141449261"/>
<organism evidence="11 12">
    <name type="scientific">Rhodnius prolixus</name>
    <name type="common">Triatomid bug</name>
    <dbReference type="NCBI Taxonomy" id="13249"/>
    <lineage>
        <taxon>Eukaryota</taxon>
        <taxon>Metazoa</taxon>
        <taxon>Ecdysozoa</taxon>
        <taxon>Arthropoda</taxon>
        <taxon>Hexapoda</taxon>
        <taxon>Insecta</taxon>
        <taxon>Pterygota</taxon>
        <taxon>Neoptera</taxon>
        <taxon>Paraneoptera</taxon>
        <taxon>Hemiptera</taxon>
        <taxon>Heteroptera</taxon>
        <taxon>Panheteroptera</taxon>
        <taxon>Cimicomorpha</taxon>
        <taxon>Reduviidae</taxon>
        <taxon>Triatominae</taxon>
        <taxon>Rhodnius</taxon>
    </lineage>
</organism>
<evidence type="ECO:0000256" key="4">
    <source>
        <dbReference type="ARBA" id="ARBA00022723"/>
    </source>
</evidence>
<dbReference type="Gene3D" id="1.50.10.10">
    <property type="match status" value="1"/>
</dbReference>
<evidence type="ECO:0000256" key="6">
    <source>
        <dbReference type="ARBA" id="ARBA00022837"/>
    </source>
</evidence>